<dbReference type="Proteomes" id="UP001221686">
    <property type="component" value="Unassembled WGS sequence"/>
</dbReference>
<comment type="caution">
    <text evidence="2">The sequence shown here is derived from an EMBL/GenBank/DDBJ whole genome shotgun (WGS) entry which is preliminary data.</text>
</comment>
<keyword evidence="3" id="KW-1185">Reference proteome</keyword>
<name>A0ABT5E8J2_9BACT</name>
<protein>
    <recommendedName>
        <fullName evidence="4">Lipoprotein</fullName>
    </recommendedName>
</protein>
<accession>A0ABT5E8J2</accession>
<proteinExistence type="predicted"/>
<evidence type="ECO:0000256" key="1">
    <source>
        <dbReference type="SAM" id="MobiDB-lite"/>
    </source>
</evidence>
<dbReference type="EMBL" id="JAQNDL010000003">
    <property type="protein sequence ID" value="MDC0722174.1"/>
    <property type="molecule type" value="Genomic_DNA"/>
</dbReference>
<gene>
    <name evidence="2" type="ORF">POL25_35055</name>
</gene>
<dbReference type="RefSeq" id="WP_272090676.1">
    <property type="nucleotide sequence ID" value="NZ_JAQNDL010000003.1"/>
</dbReference>
<feature type="region of interest" description="Disordered" evidence="1">
    <location>
        <begin position="17"/>
        <end position="50"/>
    </location>
</feature>
<sequence>MLRRICAAVFALTLACRGEPPPREPAADGPAARPPSAESGTADTPSPKISVCPLVPERTEPHGVAGVYQRRRGGAIGTEIWEHRATGSRPTGTGLIDRMDAQQRDRLNTVKGVNGHGFAMCCHPGHQVGYPCLMVTAEPSELDTEHLARELSAIFEKANDLDYEVIVIPDGLGH</sequence>
<evidence type="ECO:0008006" key="4">
    <source>
        <dbReference type="Google" id="ProtNLM"/>
    </source>
</evidence>
<reference evidence="2 3" key="1">
    <citation type="submission" date="2022-11" db="EMBL/GenBank/DDBJ databases">
        <title>Minimal conservation of predation-associated metabolite biosynthetic gene clusters underscores biosynthetic potential of Myxococcota including descriptions for ten novel species: Archangium lansinium sp. nov., Myxococcus landrumus sp. nov., Nannocystis bai.</title>
        <authorList>
            <person name="Ahearne A."/>
            <person name="Stevens C."/>
            <person name="Dowd S."/>
        </authorList>
    </citation>
    <scope>NUCLEOTIDE SEQUENCE [LARGE SCALE GENOMIC DNA]</scope>
    <source>
        <strain evidence="2 3">BB15-2</strain>
    </source>
</reference>
<evidence type="ECO:0000313" key="3">
    <source>
        <dbReference type="Proteomes" id="UP001221686"/>
    </source>
</evidence>
<dbReference type="PROSITE" id="PS51257">
    <property type="entry name" value="PROKAR_LIPOPROTEIN"/>
    <property type="match status" value="1"/>
</dbReference>
<evidence type="ECO:0000313" key="2">
    <source>
        <dbReference type="EMBL" id="MDC0722174.1"/>
    </source>
</evidence>
<organism evidence="2 3">
    <name type="scientific">Nannocystis bainbridge</name>
    <dbReference type="NCBI Taxonomy" id="2995303"/>
    <lineage>
        <taxon>Bacteria</taxon>
        <taxon>Pseudomonadati</taxon>
        <taxon>Myxococcota</taxon>
        <taxon>Polyangia</taxon>
        <taxon>Nannocystales</taxon>
        <taxon>Nannocystaceae</taxon>
        <taxon>Nannocystis</taxon>
    </lineage>
</organism>